<reference evidence="4 5" key="1">
    <citation type="submission" date="2020-03" db="EMBL/GenBank/DDBJ databases">
        <title>Soil Listeria distribution.</title>
        <authorList>
            <person name="Liao J."/>
            <person name="Wiedmann M."/>
        </authorList>
    </citation>
    <scope>NUCLEOTIDE SEQUENCE [LARGE SCALE GENOMIC DNA]</scope>
    <source>
        <strain evidence="3 5">FSL L7-1515</strain>
        <strain evidence="2 4">FSL L7-1554</strain>
    </source>
</reference>
<dbReference type="EMBL" id="JAASTW010000001">
    <property type="protein sequence ID" value="MBC1487454.1"/>
    <property type="molecule type" value="Genomic_DNA"/>
</dbReference>
<evidence type="ECO:0000313" key="3">
    <source>
        <dbReference type="EMBL" id="MBC1509721.1"/>
    </source>
</evidence>
<feature type="transmembrane region" description="Helical" evidence="1">
    <location>
        <begin position="109"/>
        <end position="129"/>
    </location>
</feature>
<feature type="transmembrane region" description="Helical" evidence="1">
    <location>
        <begin position="53"/>
        <end position="73"/>
    </location>
</feature>
<feature type="transmembrane region" description="Helical" evidence="1">
    <location>
        <begin position="156"/>
        <end position="176"/>
    </location>
</feature>
<keyword evidence="5" id="KW-1185">Reference proteome</keyword>
<keyword evidence="1" id="KW-0472">Membrane</keyword>
<comment type="caution">
    <text evidence="2">The sequence shown here is derived from an EMBL/GenBank/DDBJ whole genome shotgun (WGS) entry which is preliminary data.</text>
</comment>
<keyword evidence="1" id="KW-1133">Transmembrane helix</keyword>
<feature type="transmembrane region" description="Helical" evidence="1">
    <location>
        <begin position="196"/>
        <end position="218"/>
    </location>
</feature>
<dbReference type="Proteomes" id="UP000561617">
    <property type="component" value="Unassembled WGS sequence"/>
</dbReference>
<gene>
    <name evidence="2" type="ORF">HCJ38_00210</name>
    <name evidence="3" type="ORF">HCJ59_07430</name>
</gene>
<accession>A0A7X0X4M6</accession>
<organism evidence="2 4">
    <name type="scientific">Listeria immobilis</name>
    <dbReference type="NCBI Taxonomy" id="2713502"/>
    <lineage>
        <taxon>Bacteria</taxon>
        <taxon>Bacillati</taxon>
        <taxon>Bacillota</taxon>
        <taxon>Bacilli</taxon>
        <taxon>Bacillales</taxon>
        <taxon>Listeriaceae</taxon>
        <taxon>Listeria</taxon>
    </lineage>
</organism>
<name>A0A7X0X4M6_9LIST</name>
<keyword evidence="1" id="KW-0812">Transmembrane</keyword>
<proteinExistence type="predicted"/>
<feature type="transmembrane region" description="Helical" evidence="1">
    <location>
        <begin position="85"/>
        <end position="103"/>
    </location>
</feature>
<dbReference type="AlphaFoldDB" id="A0A7X0X4M6"/>
<sequence>MNNVSYENAKQKINSQEIEQLNSKIEHTSSYTGKIVGSILFALLLGLPSTNYYAIYLIGALFFLSILVVRYVTFKPIFKILNYNTVLFLVWQTAAIFFMIVFLRVKADTYHLIPLLYIILSYGFSFLFIRARTNTYVKETFGEIHNSKKRVFSKTITKILSIFLAVVIISILFYRGNKWWLINMNTTLETSGFLQYAIWGIGLLVLLIGFTLLPTLLFSPSQYVKGRLIKKYAEEFRKEYGFTEKEWYGEK</sequence>
<dbReference type="RefSeq" id="WP_185347761.1">
    <property type="nucleotide sequence ID" value="NZ_JAASTU010000001.1"/>
</dbReference>
<dbReference type="Proteomes" id="UP000587800">
    <property type="component" value="Unassembled WGS sequence"/>
</dbReference>
<dbReference type="EMBL" id="JAASUB010000007">
    <property type="protein sequence ID" value="MBC1509721.1"/>
    <property type="molecule type" value="Genomic_DNA"/>
</dbReference>
<evidence type="ECO:0000313" key="2">
    <source>
        <dbReference type="EMBL" id="MBC1487454.1"/>
    </source>
</evidence>
<evidence type="ECO:0000313" key="4">
    <source>
        <dbReference type="Proteomes" id="UP000561617"/>
    </source>
</evidence>
<evidence type="ECO:0000313" key="5">
    <source>
        <dbReference type="Proteomes" id="UP000587800"/>
    </source>
</evidence>
<evidence type="ECO:0000256" key="1">
    <source>
        <dbReference type="SAM" id="Phobius"/>
    </source>
</evidence>
<protein>
    <submittedName>
        <fullName evidence="2">Uncharacterized protein</fullName>
    </submittedName>
</protein>